<comment type="caution">
    <text evidence="1">The sequence shown here is derived from an EMBL/GenBank/DDBJ whole genome shotgun (WGS) entry which is preliminary data.</text>
</comment>
<dbReference type="AlphaFoldDB" id="A0A846X9E6"/>
<dbReference type="InterPro" id="IPR023988">
    <property type="entry name" value="MftA"/>
</dbReference>
<reference evidence="1 2" key="1">
    <citation type="submission" date="2020-04" db="EMBL/GenBank/DDBJ databases">
        <title>MicrobeNet Type strains.</title>
        <authorList>
            <person name="Nicholson A.C."/>
        </authorList>
    </citation>
    <scope>NUCLEOTIDE SEQUENCE [LARGE SCALE GENOMIC DNA]</scope>
    <source>
        <strain evidence="1 2">DSM 44113</strain>
    </source>
</reference>
<evidence type="ECO:0000313" key="1">
    <source>
        <dbReference type="EMBL" id="NKY20889.1"/>
    </source>
</evidence>
<keyword evidence="2" id="KW-1185">Reference proteome</keyword>
<gene>
    <name evidence="1" type="primary">mftA</name>
    <name evidence="1" type="ORF">HF999_21270</name>
</gene>
<proteinExistence type="predicted"/>
<dbReference type="Proteomes" id="UP000582646">
    <property type="component" value="Unassembled WGS sequence"/>
</dbReference>
<dbReference type="Pfam" id="PF23709">
    <property type="entry name" value="MftA"/>
    <property type="match status" value="1"/>
</dbReference>
<organism evidence="1 2">
    <name type="scientific">Tsukamurella spumae</name>
    <dbReference type="NCBI Taxonomy" id="44753"/>
    <lineage>
        <taxon>Bacteria</taxon>
        <taxon>Bacillati</taxon>
        <taxon>Actinomycetota</taxon>
        <taxon>Actinomycetes</taxon>
        <taxon>Mycobacteriales</taxon>
        <taxon>Tsukamurellaceae</taxon>
        <taxon>Tsukamurella</taxon>
    </lineage>
</organism>
<dbReference type="NCBIfam" id="TIGR03969">
    <property type="entry name" value="mycofactocin"/>
    <property type="match status" value="1"/>
</dbReference>
<sequence>MVVENTQNTEVVLEEALIEEVSIDGMCGVY</sequence>
<protein>
    <submittedName>
        <fullName evidence="1">Mycofactocin</fullName>
    </submittedName>
</protein>
<dbReference type="EMBL" id="JAAXOQ010000048">
    <property type="protein sequence ID" value="NKY20889.1"/>
    <property type="molecule type" value="Genomic_DNA"/>
</dbReference>
<name>A0A846X9E6_9ACTN</name>
<accession>A0A846X9E6</accession>
<evidence type="ECO:0000313" key="2">
    <source>
        <dbReference type="Proteomes" id="UP000582646"/>
    </source>
</evidence>